<evidence type="ECO:0000313" key="6">
    <source>
        <dbReference type="Proteomes" id="UP000603141"/>
    </source>
</evidence>
<dbReference type="PANTHER" id="PTHR40094">
    <property type="entry name" value="ALPHA-2-MACROGLOBULIN HOMOLOG"/>
    <property type="match status" value="1"/>
</dbReference>
<name>A0A934VUV7_9BACT</name>
<dbReference type="InterPro" id="IPR008930">
    <property type="entry name" value="Terpenoid_cyclase/PrenylTrfase"/>
</dbReference>
<evidence type="ECO:0000256" key="1">
    <source>
        <dbReference type="ARBA" id="ARBA00010556"/>
    </source>
</evidence>
<dbReference type="InterPro" id="IPR051802">
    <property type="entry name" value="YfhM-like"/>
</dbReference>
<feature type="signal peptide" evidence="2">
    <location>
        <begin position="1"/>
        <end position="20"/>
    </location>
</feature>
<dbReference type="Gene3D" id="1.50.10.20">
    <property type="match status" value="1"/>
</dbReference>
<evidence type="ECO:0000313" key="5">
    <source>
        <dbReference type="EMBL" id="MBK1881540.1"/>
    </source>
</evidence>
<dbReference type="Proteomes" id="UP000603141">
    <property type="component" value="Unassembled WGS sequence"/>
</dbReference>
<dbReference type="SUPFAM" id="SSF48239">
    <property type="entry name" value="Terpenoid cyclases/Protein prenyltransferases"/>
    <property type="match status" value="1"/>
</dbReference>
<gene>
    <name evidence="5" type="ORF">JIN85_03880</name>
</gene>
<dbReference type="Gene3D" id="2.60.40.1930">
    <property type="match status" value="1"/>
</dbReference>
<dbReference type="InterPro" id="IPR002890">
    <property type="entry name" value="MG2"/>
</dbReference>
<sequence length="1914" mass="211748">MKSFFHLLAAGLFFQAVASAEPRLVVSTPSIAPESQIDIVLDKPFVETAEIGKTVDNHLIEIEPPIPGKITWTAQNIARLVPEIPPTIGTSFKFSLAPDQVYLDGTEVPTATFATANSEAFRISIATQPNRWSHDYSRSNSQWLVVFNDDVDPAKLGSYITFSSKSGDQVAAEISRPTLGQLGYRANYYRSWSSRFPGDPPASKPEDPVPFAIFATPAFPLPVGEDWKLSILKGLPNSNHNARLDENSEYQIGTIEPFKISSLNAVANPDEDRYLEIQLNYKPASPLPADFLTRNITIKPRPQNLSAEIKGESILLHGDFSNRHDWTLKVHGRLSSEHGYLLSNSVTNDLKFKVIQPQLVLPSTNQAQLANGNRQYPMLTVNLSQLHVRLKQLAPNELVRAYQGYRHYTGEGPNNESSSQTSSLPYSLITGKTILDESFELGTKIDSSKTVTLDWNDLLPEGTKTTAFFLDVTGTPHDGLHIDHKRNSQAIIQLTDIGLAWKFNDREAFIFAFSCSTGQPLEGVSIDLFGEDSNSLVSKKTNHDGLVMLPRPPEAQNLRARLGDDTYITAFDTSLSTVGLWHFPVRYSWNKPLDKARRAFLFTDRSLYRPGEMVHLKGIVRIQQGNEIQPIPESNARVVILDPSEKEIYSSPVHFSEHGSFDLNYQLPPSQTGDHAIRLEFPDDLQLAEDSDNWSEKYSIRNNASFYLPLRVEEFRRNAFEIEQTLPDTVPGATRLSADISARYYQGQPVAAGSVNYFTRITSINPYPERFSDFLFGNHREVDWQYWYHYFGYRWGDGNGSRQTMQHEGETTLTPEGTTTVAVDLPESDFPTAREVTLSTEVTDANHQTLRSTATTTVHPASIYVGISRLDRLVRTGDKVELKIVATDTSGEPYPDPVRVTATLSRKVNKSVKMQNQDGETVTRNDVTEPSISITNLTITPKQSAHGGQSFIFTPEENGEHYLTIRGTDPQGHDFATVTSFTVYGSDEYPWLYEDGMRIKLVSEKKSYKPGDTARILVLSPIEGTALVTVEREKVLRSFLVPLKAEKPVIEIPITENDAPNAYVSVLIVKGAAESARAIKEPQLRLGYCELTVESDRDRVQLSLDAKDPSALTAASPKSFRPGDSVSIVGTATLADGSPASDAEVTLYAEDEGTLAVMGYETPAPHAFFYNPRLLNVQAGTSFESFISEDVENTGFFNKGFFVGGGGDLGALNDLYRKNFNPCATWIASLKTDASGKFTHTFRAPDTLTRYRVIAVASQGATKFGHAESSILINKPLMLEPKAPRFANQSDTFNPQVLVQNSTDYSGTWEVTLTSSSDAGSPTCRLLGPSTQTISLQPKSSGTLVFPLIADSTGNAVLSWKATPVSLADRELTPALNHSLSDAVQARFPVYYPMPLLRQSEFVKLDTAGTDNLLKHLDADLLTGDGSIELEFSQTPLLGAAGSIDYLFSYPHGCVEQTTSSLMPWFALESLQQIIPAFTKITAEKKAKAIQAGVDRLLSMQLPDGSFSYWPGGTEAADWATSYAGLGLILARNQGADVPESAINSLTTNLISNLRGISDIKSAYQLECQARALWVLALAGKPQPAYQSIMIDRMADLNSSARCLLALAMFHSTKDSSAAISVLTSSVPFKNKDDNWMRWHGDQALKLLAWSTISPEDPQVMDLFDRLLNDRDAYGNWRTTWLNGWSLLAISQFANSEKQSSNQMTIDLETPAGHQSINLPPASTTQAITVPITRDLKLNLTHQDRLYARIKLEAKPEIAPIQPVSNNGMSIDRTYEKIHADGTSEFLSEPQVGDLIRVTLKLTLPQDDTRYLVVEDPLPATFEIINSDFSSQSATQGGRTSESDWKISHSELRDDRADFYLNRMWNRGTYTITYLARCTMAGKATAPPAKVETMYDPDNYALSQSRVFQSDIQD</sequence>
<dbReference type="Pfam" id="PF00207">
    <property type="entry name" value="A2M"/>
    <property type="match status" value="1"/>
</dbReference>
<dbReference type="InterPro" id="IPR041246">
    <property type="entry name" value="Bact_MG10"/>
</dbReference>
<proteinExistence type="inferred from homology"/>
<dbReference type="SMART" id="SM01419">
    <property type="entry name" value="Thiol-ester_cl"/>
    <property type="match status" value="1"/>
</dbReference>
<accession>A0A934VUV7</accession>
<dbReference type="Pfam" id="PF01835">
    <property type="entry name" value="MG2"/>
    <property type="match status" value="1"/>
</dbReference>
<reference evidence="5" key="1">
    <citation type="submission" date="2021-01" db="EMBL/GenBank/DDBJ databases">
        <title>Modified the classification status of verrucomicrobia.</title>
        <authorList>
            <person name="Feng X."/>
        </authorList>
    </citation>
    <scope>NUCLEOTIDE SEQUENCE</scope>
    <source>
        <strain evidence="5">KCTC 22041</strain>
    </source>
</reference>
<evidence type="ECO:0008006" key="7">
    <source>
        <dbReference type="Google" id="ProtNLM"/>
    </source>
</evidence>
<dbReference type="InterPro" id="IPR011626">
    <property type="entry name" value="Alpha-macroglobulin_TED"/>
</dbReference>
<comment type="caution">
    <text evidence="5">The sequence shown here is derived from an EMBL/GenBank/DDBJ whole genome shotgun (WGS) entry which is preliminary data.</text>
</comment>
<evidence type="ECO:0000259" key="3">
    <source>
        <dbReference type="SMART" id="SM01359"/>
    </source>
</evidence>
<feature type="domain" description="Alpha-2-macroglobulin" evidence="4">
    <location>
        <begin position="1225"/>
        <end position="1313"/>
    </location>
</feature>
<comment type="similarity">
    <text evidence="1">Belongs to the protease inhibitor I39 (alpha-2-macroglobulin) family. Bacterial alpha-2-macroglobulin subfamily.</text>
</comment>
<dbReference type="GO" id="GO:0005615">
    <property type="term" value="C:extracellular space"/>
    <property type="evidence" value="ECO:0007669"/>
    <property type="project" value="InterPro"/>
</dbReference>
<feature type="domain" description="Alpha-2-macroglobulin bait region" evidence="3">
    <location>
        <begin position="999"/>
        <end position="1157"/>
    </location>
</feature>
<feature type="chain" id="PRO_5037619673" description="Alpha-2-macroglobulin" evidence="2">
    <location>
        <begin position="21"/>
        <end position="1914"/>
    </location>
</feature>
<protein>
    <recommendedName>
        <fullName evidence="7">Alpha-2-macroglobulin</fullName>
    </recommendedName>
</protein>
<dbReference type="Pfam" id="PF07678">
    <property type="entry name" value="TED_complement"/>
    <property type="match status" value="1"/>
</dbReference>
<evidence type="ECO:0000256" key="2">
    <source>
        <dbReference type="SAM" id="SignalP"/>
    </source>
</evidence>
<dbReference type="CDD" id="cd02891">
    <property type="entry name" value="A2M_like"/>
    <property type="match status" value="1"/>
</dbReference>
<dbReference type="InterPro" id="IPR001599">
    <property type="entry name" value="Macroglobln_a2"/>
</dbReference>
<dbReference type="PANTHER" id="PTHR40094:SF1">
    <property type="entry name" value="UBIQUITIN DOMAIN-CONTAINING PROTEIN"/>
    <property type="match status" value="1"/>
</dbReference>
<dbReference type="SMART" id="SM01359">
    <property type="entry name" value="A2M_N_2"/>
    <property type="match status" value="1"/>
</dbReference>
<organism evidence="5 6">
    <name type="scientific">Luteolibacter pohnpeiensis</name>
    <dbReference type="NCBI Taxonomy" id="454153"/>
    <lineage>
        <taxon>Bacteria</taxon>
        <taxon>Pseudomonadati</taxon>
        <taxon>Verrucomicrobiota</taxon>
        <taxon>Verrucomicrobiia</taxon>
        <taxon>Verrucomicrobiales</taxon>
        <taxon>Verrucomicrobiaceae</taxon>
        <taxon>Luteolibacter</taxon>
    </lineage>
</organism>
<dbReference type="RefSeq" id="WP_200267833.1">
    <property type="nucleotide sequence ID" value="NZ_JAENIJ010000004.1"/>
</dbReference>
<dbReference type="InterPro" id="IPR047565">
    <property type="entry name" value="Alpha-macroglob_thiol-ester_cl"/>
</dbReference>
<dbReference type="Pfam" id="PF07703">
    <property type="entry name" value="A2M_BRD"/>
    <property type="match status" value="1"/>
</dbReference>
<evidence type="ECO:0000259" key="4">
    <source>
        <dbReference type="SMART" id="SM01360"/>
    </source>
</evidence>
<dbReference type="Pfam" id="PF17973">
    <property type="entry name" value="bMG10"/>
    <property type="match status" value="1"/>
</dbReference>
<keyword evidence="2" id="KW-0732">Signal</keyword>
<keyword evidence="6" id="KW-1185">Reference proteome</keyword>
<dbReference type="GO" id="GO:0004866">
    <property type="term" value="F:endopeptidase inhibitor activity"/>
    <property type="evidence" value="ECO:0007669"/>
    <property type="project" value="InterPro"/>
</dbReference>
<dbReference type="SMART" id="SM01360">
    <property type="entry name" value="A2M"/>
    <property type="match status" value="1"/>
</dbReference>
<dbReference type="EMBL" id="JAENIJ010000004">
    <property type="protein sequence ID" value="MBK1881540.1"/>
    <property type="molecule type" value="Genomic_DNA"/>
</dbReference>
<dbReference type="InterPro" id="IPR011625">
    <property type="entry name" value="A2M_N_BRD"/>
</dbReference>